<dbReference type="AlphaFoldDB" id="A0A4R7PCJ2"/>
<evidence type="ECO:0000313" key="3">
    <source>
        <dbReference type="Proteomes" id="UP000295341"/>
    </source>
</evidence>
<sequence length="381" mass="41836">MRRPDHTWKHVGFRGWKRQQGRAVDDRKTDAQGNLRSILSVCMVAFSDDRRRRRGVERSRPSWHECSGASTPGTRIRSRQRGTDAATTARSGSSSERHPHATDSQLRGRHHHLSRLLPVFSRGTRIAVVLRNSALPRCGHDGIPCPCQSRGFAASVVASVSGVATPALPVANFGSVVRHADVGHLRRARADDRRTDHVAGERGAAGPRRRTESGKQQECHPRGVERGARRRHVASDPACDRSRGGVAGNERRSAASTPGHSSAWTRTGVCFLPPMPRLVEDVPHGHLGTRIFTRYVRNTPQDSLRGKDGSLADQQRMRFSLLSDVPGIPGALSALAISSPPSPPCPPCRPLRRSSRAIRRACSVRAPACVLRRWRTRDPSV</sequence>
<feature type="compositionally biased region" description="Basic and acidic residues" evidence="1">
    <location>
        <begin position="238"/>
        <end position="253"/>
    </location>
</feature>
<evidence type="ECO:0000313" key="2">
    <source>
        <dbReference type="EMBL" id="TDU31747.1"/>
    </source>
</evidence>
<protein>
    <submittedName>
        <fullName evidence="2">Uncharacterized protein</fullName>
    </submittedName>
</protein>
<proteinExistence type="predicted"/>
<feature type="compositionally biased region" description="Polar residues" evidence="1">
    <location>
        <begin position="85"/>
        <end position="94"/>
    </location>
</feature>
<feature type="region of interest" description="Disordered" evidence="1">
    <location>
        <begin position="50"/>
        <end position="110"/>
    </location>
</feature>
<organism evidence="2 3">
    <name type="scientific">Panacagrimonas perspica</name>
    <dbReference type="NCBI Taxonomy" id="381431"/>
    <lineage>
        <taxon>Bacteria</taxon>
        <taxon>Pseudomonadati</taxon>
        <taxon>Pseudomonadota</taxon>
        <taxon>Gammaproteobacteria</taxon>
        <taxon>Nevskiales</taxon>
        <taxon>Nevskiaceae</taxon>
        <taxon>Panacagrimonas</taxon>
    </lineage>
</organism>
<feature type="compositionally biased region" description="Basic and acidic residues" evidence="1">
    <location>
        <begin position="187"/>
        <end position="200"/>
    </location>
</feature>
<accession>A0A4R7PCJ2</accession>
<feature type="compositionally biased region" description="Basic and acidic residues" evidence="1">
    <location>
        <begin position="209"/>
        <end position="227"/>
    </location>
</feature>
<dbReference type="EMBL" id="SOBT01000008">
    <property type="protein sequence ID" value="TDU31747.1"/>
    <property type="molecule type" value="Genomic_DNA"/>
</dbReference>
<name>A0A4R7PCJ2_9GAMM</name>
<reference evidence="2 3" key="1">
    <citation type="submission" date="2019-03" db="EMBL/GenBank/DDBJ databases">
        <title>Genomic Encyclopedia of Type Strains, Phase IV (KMG-IV): sequencing the most valuable type-strain genomes for metagenomic binning, comparative biology and taxonomic classification.</title>
        <authorList>
            <person name="Goeker M."/>
        </authorList>
    </citation>
    <scope>NUCLEOTIDE SEQUENCE [LARGE SCALE GENOMIC DNA]</scope>
    <source>
        <strain evidence="2 3">DSM 26377</strain>
    </source>
</reference>
<keyword evidence="3" id="KW-1185">Reference proteome</keyword>
<evidence type="ECO:0000256" key="1">
    <source>
        <dbReference type="SAM" id="MobiDB-lite"/>
    </source>
</evidence>
<feature type="compositionally biased region" description="Polar residues" evidence="1">
    <location>
        <begin position="254"/>
        <end position="265"/>
    </location>
</feature>
<comment type="caution">
    <text evidence="2">The sequence shown here is derived from an EMBL/GenBank/DDBJ whole genome shotgun (WGS) entry which is preliminary data.</text>
</comment>
<dbReference type="Proteomes" id="UP000295341">
    <property type="component" value="Unassembled WGS sequence"/>
</dbReference>
<gene>
    <name evidence="2" type="ORF">DFR24_1128</name>
</gene>
<feature type="region of interest" description="Disordered" evidence="1">
    <location>
        <begin position="187"/>
        <end position="266"/>
    </location>
</feature>